<feature type="transmembrane region" description="Helical" evidence="3">
    <location>
        <begin position="53"/>
        <end position="73"/>
    </location>
</feature>
<dbReference type="STRING" id="260552.Mag101_14165"/>
<evidence type="ECO:0000256" key="2">
    <source>
        <dbReference type="SAM" id="MobiDB-lite"/>
    </source>
</evidence>
<keyword evidence="3" id="KW-0812">Transmembrane</keyword>
<dbReference type="RefSeq" id="WP_077406353.1">
    <property type="nucleotide sequence ID" value="NZ_CP019650.1"/>
</dbReference>
<keyword evidence="3" id="KW-0472">Membrane</keyword>
<dbReference type="OrthoDB" id="6286134at2"/>
<dbReference type="AlphaFoldDB" id="A0A1Q2M7L3"/>
<dbReference type="EMBL" id="CP019650">
    <property type="protein sequence ID" value="AQQ68649.1"/>
    <property type="molecule type" value="Genomic_DNA"/>
</dbReference>
<dbReference type="KEGG" id="maga:Mag101_14165"/>
<keyword evidence="3" id="KW-1133">Transmembrane helix</keyword>
<accession>A0A1Q2M7L3</accession>
<gene>
    <name evidence="4" type="ORF">Mag101_14165</name>
</gene>
<organism evidence="4 5">
    <name type="scientific">Microbulbifer agarilyticus</name>
    <dbReference type="NCBI Taxonomy" id="260552"/>
    <lineage>
        <taxon>Bacteria</taxon>
        <taxon>Pseudomonadati</taxon>
        <taxon>Pseudomonadota</taxon>
        <taxon>Gammaproteobacteria</taxon>
        <taxon>Cellvibrionales</taxon>
        <taxon>Microbulbiferaceae</taxon>
        <taxon>Microbulbifer</taxon>
    </lineage>
</organism>
<feature type="coiled-coil region" evidence="1">
    <location>
        <begin position="112"/>
        <end position="139"/>
    </location>
</feature>
<dbReference type="Proteomes" id="UP000188219">
    <property type="component" value="Chromosome"/>
</dbReference>
<evidence type="ECO:0000256" key="1">
    <source>
        <dbReference type="SAM" id="Coils"/>
    </source>
</evidence>
<protein>
    <submittedName>
        <fullName evidence="4">Uncharacterized protein</fullName>
    </submittedName>
</protein>
<evidence type="ECO:0000313" key="5">
    <source>
        <dbReference type="Proteomes" id="UP000188219"/>
    </source>
</evidence>
<reference evidence="4" key="1">
    <citation type="submission" date="2017-02" db="EMBL/GenBank/DDBJ databases">
        <title>Genome of Microbulbifer agarilyticus GP101.</title>
        <authorList>
            <person name="Jung J."/>
            <person name="Bae S.S."/>
            <person name="Baek K."/>
        </authorList>
    </citation>
    <scope>NUCLEOTIDE SEQUENCE [LARGE SCALE GENOMIC DNA]</scope>
    <source>
        <strain evidence="4">GP101</strain>
    </source>
</reference>
<keyword evidence="1" id="KW-0175">Coiled coil</keyword>
<dbReference type="InterPro" id="IPR011990">
    <property type="entry name" value="TPR-like_helical_dom_sf"/>
</dbReference>
<feature type="region of interest" description="Disordered" evidence="2">
    <location>
        <begin position="1"/>
        <end position="53"/>
    </location>
</feature>
<dbReference type="SUPFAM" id="SSF48452">
    <property type="entry name" value="TPR-like"/>
    <property type="match status" value="1"/>
</dbReference>
<keyword evidence="5" id="KW-1185">Reference proteome</keyword>
<name>A0A1Q2M7L3_9GAMM</name>
<sequence>MQHRDSNSKDPSYIQPAEFSFGGAEDGNAPQGNVSSADKKNPQHHPRKNARKWGPLLIGSGMLTGLITVFWLLPKMVDTPEPPVITTTAQAPTDPKAAQPKVEASPFTEAEIMQQRRDVQQVLQEILQLQEELLERRVETWAPEDYFAARTLAEGADGIYRQRKFMQALEQYRQALAAMQQLRDSIPARIEQHLAEGNSALDIGDDKAAHTAFDLALTISEGHPRGAKGKARADLLPEVWSHFTSGKEAFETLELDLAKTELEKVLALDADTAPAKALLPKVKAAILERDYSEAMSAGYAAIDRNEFEKAKGLFSKAKKLKPKATDPDAGLQQAENGIAQTKIDRLFASARKNEKAEQWHKATAQYTKLIESDGSLVEAITGKARASARAELDDQLQELLGDPLSLSQAKRNQYARKVLADARGLNAGGTRISGQIESLEIALTRSLIPITVVLQSDASTQVTIYHVGKLGNFSQREIALKPGRYTAVGTRQGYRDVRQEFIVDPKSDSPVVTIRCAEKINSANNS</sequence>
<evidence type="ECO:0000313" key="4">
    <source>
        <dbReference type="EMBL" id="AQQ68649.1"/>
    </source>
</evidence>
<feature type="compositionally biased region" description="Basic residues" evidence="2">
    <location>
        <begin position="42"/>
        <end position="51"/>
    </location>
</feature>
<dbReference type="Gene3D" id="1.25.40.10">
    <property type="entry name" value="Tetratricopeptide repeat domain"/>
    <property type="match status" value="1"/>
</dbReference>
<evidence type="ECO:0000256" key="3">
    <source>
        <dbReference type="SAM" id="Phobius"/>
    </source>
</evidence>
<proteinExistence type="predicted"/>